<dbReference type="InterPro" id="IPR002110">
    <property type="entry name" value="Ankyrin_rpt"/>
</dbReference>
<evidence type="ECO:0000313" key="4">
    <source>
        <dbReference type="EMBL" id="OGE47118.1"/>
    </source>
</evidence>
<dbReference type="Gene3D" id="1.25.40.20">
    <property type="entry name" value="Ankyrin repeat-containing domain"/>
    <property type="match status" value="5"/>
</dbReference>
<dbReference type="AlphaFoldDB" id="A0A1F5L1J5"/>
<keyword evidence="2 3" id="KW-0040">ANK repeat</keyword>
<dbReference type="PANTHER" id="PTHR24171">
    <property type="entry name" value="ANKYRIN REPEAT DOMAIN-CONTAINING PROTEIN 39-RELATED"/>
    <property type="match status" value="1"/>
</dbReference>
<feature type="repeat" description="ANK" evidence="3">
    <location>
        <begin position="606"/>
        <end position="638"/>
    </location>
</feature>
<evidence type="ECO:0000256" key="2">
    <source>
        <dbReference type="ARBA" id="ARBA00023043"/>
    </source>
</evidence>
<dbReference type="PRINTS" id="PR01415">
    <property type="entry name" value="ANKYRIN"/>
</dbReference>
<dbReference type="GO" id="GO:0004842">
    <property type="term" value="F:ubiquitin-protein transferase activity"/>
    <property type="evidence" value="ECO:0007669"/>
    <property type="project" value="TreeGrafter"/>
</dbReference>
<keyword evidence="5" id="KW-1185">Reference proteome</keyword>
<dbReference type="PROSITE" id="PS50297">
    <property type="entry name" value="ANK_REP_REGION"/>
    <property type="match status" value="10"/>
</dbReference>
<feature type="repeat" description="ANK" evidence="3">
    <location>
        <begin position="639"/>
        <end position="671"/>
    </location>
</feature>
<accession>A0A1F5L1J5</accession>
<feature type="repeat" description="ANK" evidence="3">
    <location>
        <begin position="371"/>
        <end position="403"/>
    </location>
</feature>
<feature type="repeat" description="ANK" evidence="3">
    <location>
        <begin position="507"/>
        <end position="539"/>
    </location>
</feature>
<dbReference type="Proteomes" id="UP000177622">
    <property type="component" value="Unassembled WGS sequence"/>
</dbReference>
<dbReference type="Pfam" id="PF13637">
    <property type="entry name" value="Ank_4"/>
    <property type="match status" value="1"/>
</dbReference>
<feature type="repeat" description="ANK" evidence="3">
    <location>
        <begin position="540"/>
        <end position="572"/>
    </location>
</feature>
<proteinExistence type="predicted"/>
<dbReference type="RefSeq" id="XP_022482583.1">
    <property type="nucleotide sequence ID" value="XM_022637561.1"/>
</dbReference>
<feature type="repeat" description="ANK" evidence="3">
    <location>
        <begin position="573"/>
        <end position="605"/>
    </location>
</feature>
<comment type="caution">
    <text evidence="4">The sequence shown here is derived from an EMBL/GenBank/DDBJ whole genome shotgun (WGS) entry which is preliminary data.</text>
</comment>
<feature type="repeat" description="ANK" evidence="3">
    <location>
        <begin position="404"/>
        <end position="436"/>
    </location>
</feature>
<dbReference type="STRING" id="1835702.A0A1F5L1J5"/>
<evidence type="ECO:0000313" key="5">
    <source>
        <dbReference type="Proteomes" id="UP000177622"/>
    </source>
</evidence>
<keyword evidence="1" id="KW-0677">Repeat</keyword>
<dbReference type="SUPFAM" id="SSF48403">
    <property type="entry name" value="Ankyrin repeat"/>
    <property type="match status" value="1"/>
</dbReference>
<dbReference type="Pfam" id="PF13289">
    <property type="entry name" value="SIR2_2"/>
    <property type="match status" value="1"/>
</dbReference>
<dbReference type="EMBL" id="LXJU01000062">
    <property type="protein sequence ID" value="OGE47118.1"/>
    <property type="molecule type" value="Genomic_DNA"/>
</dbReference>
<dbReference type="SMART" id="SM00248">
    <property type="entry name" value="ANK"/>
    <property type="match status" value="11"/>
</dbReference>
<dbReference type="Pfam" id="PF12796">
    <property type="entry name" value="Ank_2"/>
    <property type="match status" value="4"/>
</dbReference>
<sequence>MAARESISERTEVGSIQPITDALLKHKLVIVTGAGVTLNATQQKSGEHLNKLTWNGLIRDGLSHLSGMAVIGPNNLRLGSANTLLESDSAGSSMDAINIMTGLMAEYGELPSWLKKTFSGLEINQPAILDVLRDAHKEGATLVTTNYDHILDDYCKLRSISPSDNPDDIKKFKSGELDGVFHLHGSYERPQDVVLNATDYVRVVNSEVKYMLEKFLMFDTVLFVGCGGGLDDPNFGPLLNWLKEYQKNIPQRHCTLVRAGDTSDYRPLKSLAYGQSYSDMAGYLRQILEPLSELRKTLHERTTCDNHGSSPSEQQTVLDDATNMTHLRSVTPIIEDAQRAMQLFTAVNKADSADVHRLLMSGANAKTKMENGWAVFHAAVKGKNNEIIQDLLDSGTSINAKMNNGWTPLHEAAKGGRMDIVQQLLDNNAIVDARMNDRAYIGWTPLHEAVKKRDMDIVQLLMNKNADVNANFDNRWTLLHEAVKGRSTEVIQYLLDNGADISAKMNNGWTPLHEAAKGGSMDIVQRLLDVGANPDARMDNGWTPLHEAAKEGSMDIVQQLLENDANKNASTDNGWTPLHEAAKEGNMDIVQQLLDNDAKRNAKTDNGWTPLHEAVKKRDTDIVQLLMNKNADVNANFDNRWTPLHEAVKGRSTEVIQYLLDNGADISAKMNNGWTPLHEAAKGGSMDIVQRLLDVGANSDARTDNGWTPLEEAAETDQEKLCNGSPAIQTARLNHLSNALIRVMIDDRTDIPEISVVRLTGDQPKSTMQQQQ</sequence>
<dbReference type="GO" id="GO:0085020">
    <property type="term" value="P:protein K6-linked ubiquitination"/>
    <property type="evidence" value="ECO:0007669"/>
    <property type="project" value="TreeGrafter"/>
</dbReference>
<dbReference type="PROSITE" id="PS50088">
    <property type="entry name" value="ANK_REPEAT"/>
    <property type="match status" value="10"/>
</dbReference>
<reference evidence="4 5" key="1">
    <citation type="journal article" date="2016" name="Sci. Rep.">
        <title>Penicillium arizonense, a new, genome sequenced fungal species, reveals a high chemical diversity in secreted metabolites.</title>
        <authorList>
            <person name="Grijseels S."/>
            <person name="Nielsen J.C."/>
            <person name="Randelovic M."/>
            <person name="Nielsen J."/>
            <person name="Nielsen K.F."/>
            <person name="Workman M."/>
            <person name="Frisvad J.C."/>
        </authorList>
    </citation>
    <scope>NUCLEOTIDE SEQUENCE [LARGE SCALE GENOMIC DNA]</scope>
    <source>
        <strain evidence="4 5">CBS 141311</strain>
    </source>
</reference>
<evidence type="ECO:0000256" key="1">
    <source>
        <dbReference type="ARBA" id="ARBA00022737"/>
    </source>
</evidence>
<feature type="repeat" description="ANK" evidence="3">
    <location>
        <begin position="441"/>
        <end position="473"/>
    </location>
</feature>
<dbReference type="PANTHER" id="PTHR24171:SF8">
    <property type="entry name" value="BRCA1-ASSOCIATED RING DOMAIN PROTEIN 1"/>
    <property type="match status" value="1"/>
</dbReference>
<dbReference type="GeneID" id="34582295"/>
<organism evidence="4 5">
    <name type="scientific">Penicillium arizonense</name>
    <dbReference type="NCBI Taxonomy" id="1835702"/>
    <lineage>
        <taxon>Eukaryota</taxon>
        <taxon>Fungi</taxon>
        <taxon>Dikarya</taxon>
        <taxon>Ascomycota</taxon>
        <taxon>Pezizomycotina</taxon>
        <taxon>Eurotiomycetes</taxon>
        <taxon>Eurotiomycetidae</taxon>
        <taxon>Eurotiales</taxon>
        <taxon>Aspergillaceae</taxon>
        <taxon>Penicillium</taxon>
    </lineage>
</organism>
<feature type="repeat" description="ANK" evidence="3">
    <location>
        <begin position="672"/>
        <end position="704"/>
    </location>
</feature>
<dbReference type="InterPro" id="IPR036770">
    <property type="entry name" value="Ankyrin_rpt-contain_sf"/>
</dbReference>
<protein>
    <submittedName>
        <fullName evidence="4">Uncharacterized protein</fullName>
    </submittedName>
</protein>
<name>A0A1F5L1J5_PENAI</name>
<gene>
    <name evidence="4" type="ORF">PENARI_c062G06790</name>
</gene>
<dbReference type="OrthoDB" id="341259at2759"/>
<feature type="repeat" description="ANK" evidence="3">
    <location>
        <begin position="474"/>
        <end position="506"/>
    </location>
</feature>
<evidence type="ECO:0000256" key="3">
    <source>
        <dbReference type="PROSITE-ProRule" id="PRU00023"/>
    </source>
</evidence>